<keyword evidence="5" id="KW-0812">Transmembrane</keyword>
<dbReference type="InterPro" id="IPR002401">
    <property type="entry name" value="Cyt_P450_E_grp-I"/>
</dbReference>
<dbReference type="GO" id="GO:0020037">
    <property type="term" value="F:heme binding"/>
    <property type="evidence" value="ECO:0007669"/>
    <property type="project" value="InterPro"/>
</dbReference>
<comment type="caution">
    <text evidence="6">The sequence shown here is derived from an EMBL/GenBank/DDBJ whole genome shotgun (WGS) entry which is preliminary data.</text>
</comment>
<dbReference type="Proteomes" id="UP001283341">
    <property type="component" value="Unassembled WGS sequence"/>
</dbReference>
<dbReference type="EMBL" id="JAUEDM010000001">
    <property type="protein sequence ID" value="KAK3330032.1"/>
    <property type="molecule type" value="Genomic_DNA"/>
</dbReference>
<name>A0AAE0MF03_9PEZI</name>
<dbReference type="AlphaFoldDB" id="A0AAE0MF03"/>
<comment type="cofactor">
    <cofactor evidence="4">
        <name>heme</name>
        <dbReference type="ChEBI" id="CHEBI:30413"/>
    </cofactor>
</comment>
<dbReference type="GO" id="GO:0004497">
    <property type="term" value="F:monooxygenase activity"/>
    <property type="evidence" value="ECO:0007669"/>
    <property type="project" value="InterPro"/>
</dbReference>
<dbReference type="GO" id="GO:0016705">
    <property type="term" value="F:oxidoreductase activity, acting on paired donors, with incorporation or reduction of molecular oxygen"/>
    <property type="evidence" value="ECO:0007669"/>
    <property type="project" value="InterPro"/>
</dbReference>
<dbReference type="Pfam" id="PF00067">
    <property type="entry name" value="p450"/>
    <property type="match status" value="1"/>
</dbReference>
<dbReference type="PRINTS" id="PR00463">
    <property type="entry name" value="EP450I"/>
</dbReference>
<keyword evidence="2 4" id="KW-0479">Metal-binding</keyword>
<organism evidence="6 7">
    <name type="scientific">Apodospora peruviana</name>
    <dbReference type="NCBI Taxonomy" id="516989"/>
    <lineage>
        <taxon>Eukaryota</taxon>
        <taxon>Fungi</taxon>
        <taxon>Dikarya</taxon>
        <taxon>Ascomycota</taxon>
        <taxon>Pezizomycotina</taxon>
        <taxon>Sordariomycetes</taxon>
        <taxon>Sordariomycetidae</taxon>
        <taxon>Sordariales</taxon>
        <taxon>Lasiosphaeriaceae</taxon>
        <taxon>Apodospora</taxon>
    </lineage>
</organism>
<keyword evidence="7" id="KW-1185">Reference proteome</keyword>
<keyword evidence="1 4" id="KW-0349">Heme</keyword>
<feature type="transmembrane region" description="Helical" evidence="5">
    <location>
        <begin position="6"/>
        <end position="27"/>
    </location>
</feature>
<protein>
    <submittedName>
        <fullName evidence="6">Cytochrome P450 86A1</fullName>
    </submittedName>
</protein>
<dbReference type="InterPro" id="IPR001128">
    <property type="entry name" value="Cyt_P450"/>
</dbReference>
<dbReference type="SUPFAM" id="SSF48264">
    <property type="entry name" value="Cytochrome P450"/>
    <property type="match status" value="1"/>
</dbReference>
<dbReference type="InterPro" id="IPR050121">
    <property type="entry name" value="Cytochrome_P450_monoxygenase"/>
</dbReference>
<evidence type="ECO:0000256" key="5">
    <source>
        <dbReference type="SAM" id="Phobius"/>
    </source>
</evidence>
<evidence type="ECO:0000256" key="1">
    <source>
        <dbReference type="ARBA" id="ARBA00022617"/>
    </source>
</evidence>
<reference evidence="6" key="1">
    <citation type="journal article" date="2023" name="Mol. Phylogenet. Evol.">
        <title>Genome-scale phylogeny and comparative genomics of the fungal order Sordariales.</title>
        <authorList>
            <person name="Hensen N."/>
            <person name="Bonometti L."/>
            <person name="Westerberg I."/>
            <person name="Brannstrom I.O."/>
            <person name="Guillou S."/>
            <person name="Cros-Aarteil S."/>
            <person name="Calhoun S."/>
            <person name="Haridas S."/>
            <person name="Kuo A."/>
            <person name="Mondo S."/>
            <person name="Pangilinan J."/>
            <person name="Riley R."/>
            <person name="LaButti K."/>
            <person name="Andreopoulos B."/>
            <person name="Lipzen A."/>
            <person name="Chen C."/>
            <person name="Yan M."/>
            <person name="Daum C."/>
            <person name="Ng V."/>
            <person name="Clum A."/>
            <person name="Steindorff A."/>
            <person name="Ohm R.A."/>
            <person name="Martin F."/>
            <person name="Silar P."/>
            <person name="Natvig D.O."/>
            <person name="Lalanne C."/>
            <person name="Gautier V."/>
            <person name="Ament-Velasquez S.L."/>
            <person name="Kruys A."/>
            <person name="Hutchinson M.I."/>
            <person name="Powell A.J."/>
            <person name="Barry K."/>
            <person name="Miller A.N."/>
            <person name="Grigoriev I.V."/>
            <person name="Debuchy R."/>
            <person name="Gladieux P."/>
            <person name="Hiltunen Thoren M."/>
            <person name="Johannesson H."/>
        </authorList>
    </citation>
    <scope>NUCLEOTIDE SEQUENCE</scope>
    <source>
        <strain evidence="6">CBS 118394</strain>
    </source>
</reference>
<feature type="binding site" description="axial binding residue" evidence="4">
    <location>
        <position position="445"/>
    </location>
    <ligand>
        <name>heme</name>
        <dbReference type="ChEBI" id="CHEBI:30413"/>
    </ligand>
    <ligandPart>
        <name>Fe</name>
        <dbReference type="ChEBI" id="CHEBI:18248"/>
    </ligandPart>
</feature>
<sequence length="498" mass="56504">MELPSLSTLALTGTCLFVTYVIISWTLSFRKLQHIPGPTWAAWTSLWLIRRQLGGRVARDLASLSKKYGPIYRIAPNWVIVSDPAEVRRVWHVRGPWYRGQWYDMFKFDQPVDTIISLKDNAAHAAHRSKLLPGYSGREVDNLDTITNRRIGDFVALIEREYLSTDKDFRPMDLAEKAQFLTLDIISDLAIGKCFECLNEDRDTHGQITFVSGSVPLMVVMSIVPASFVLLQNPIARALLPTDKKEGVERMMALAQENAAKRYGPDRIEGARDMLGSFVAHGLPFTNAWLETFGQIGAGSDTTATAIRMTLFYLMNSPDSYHKLQREIDAAIERGGVSSPITSEEARQLPYLQAVIKEGLRIWPPVTGFMPKVCDTEEIVCGKRIPPGTNVCWEPISVLRNKGAFGEDAECFRPDRWIEEQSEDKRSTMERVQGFLWGTSSRWECLGKTIALIELNKVFVELLRRFDFSLVDPLKPFTTYDASLSIQSDMWVRVQRRE</sequence>
<gene>
    <name evidence="6" type="ORF">B0H66DRAFT_43351</name>
</gene>
<reference evidence="6" key="2">
    <citation type="submission" date="2023-06" db="EMBL/GenBank/DDBJ databases">
        <authorList>
            <consortium name="Lawrence Berkeley National Laboratory"/>
            <person name="Haridas S."/>
            <person name="Hensen N."/>
            <person name="Bonometti L."/>
            <person name="Westerberg I."/>
            <person name="Brannstrom I.O."/>
            <person name="Guillou S."/>
            <person name="Cros-Aarteil S."/>
            <person name="Calhoun S."/>
            <person name="Kuo A."/>
            <person name="Mondo S."/>
            <person name="Pangilinan J."/>
            <person name="Riley R."/>
            <person name="Labutti K."/>
            <person name="Andreopoulos B."/>
            <person name="Lipzen A."/>
            <person name="Chen C."/>
            <person name="Yanf M."/>
            <person name="Daum C."/>
            <person name="Ng V."/>
            <person name="Clum A."/>
            <person name="Steindorff A."/>
            <person name="Ohm R."/>
            <person name="Martin F."/>
            <person name="Silar P."/>
            <person name="Natvig D."/>
            <person name="Lalanne C."/>
            <person name="Gautier V."/>
            <person name="Ament-Velasquez S.L."/>
            <person name="Kruys A."/>
            <person name="Hutchinson M.I."/>
            <person name="Powell A.J."/>
            <person name="Barry K."/>
            <person name="Miller A.N."/>
            <person name="Grigoriev I.V."/>
            <person name="Debuchy R."/>
            <person name="Gladieux P."/>
            <person name="Thoren M.H."/>
            <person name="Johannesson H."/>
        </authorList>
    </citation>
    <scope>NUCLEOTIDE SEQUENCE</scope>
    <source>
        <strain evidence="6">CBS 118394</strain>
    </source>
</reference>
<evidence type="ECO:0000256" key="3">
    <source>
        <dbReference type="ARBA" id="ARBA00023004"/>
    </source>
</evidence>
<keyword evidence="5" id="KW-0472">Membrane</keyword>
<dbReference type="PANTHER" id="PTHR24305:SF168">
    <property type="entry name" value="P450, PUTATIVE (EUROFUNG)-RELATED"/>
    <property type="match status" value="1"/>
</dbReference>
<dbReference type="Gene3D" id="1.10.630.10">
    <property type="entry name" value="Cytochrome P450"/>
    <property type="match status" value="1"/>
</dbReference>
<dbReference type="PANTHER" id="PTHR24305">
    <property type="entry name" value="CYTOCHROME P450"/>
    <property type="match status" value="1"/>
</dbReference>
<keyword evidence="3 4" id="KW-0408">Iron</keyword>
<dbReference type="PRINTS" id="PR00385">
    <property type="entry name" value="P450"/>
</dbReference>
<dbReference type="InterPro" id="IPR036396">
    <property type="entry name" value="Cyt_P450_sf"/>
</dbReference>
<proteinExistence type="predicted"/>
<evidence type="ECO:0000256" key="2">
    <source>
        <dbReference type="ARBA" id="ARBA00022723"/>
    </source>
</evidence>
<dbReference type="CDD" id="cd11060">
    <property type="entry name" value="CYP57A1-like"/>
    <property type="match status" value="1"/>
</dbReference>
<evidence type="ECO:0000256" key="4">
    <source>
        <dbReference type="PIRSR" id="PIRSR602401-1"/>
    </source>
</evidence>
<evidence type="ECO:0000313" key="7">
    <source>
        <dbReference type="Proteomes" id="UP001283341"/>
    </source>
</evidence>
<keyword evidence="5" id="KW-1133">Transmembrane helix</keyword>
<dbReference type="GO" id="GO:0005506">
    <property type="term" value="F:iron ion binding"/>
    <property type="evidence" value="ECO:0007669"/>
    <property type="project" value="InterPro"/>
</dbReference>
<evidence type="ECO:0000313" key="6">
    <source>
        <dbReference type="EMBL" id="KAK3330032.1"/>
    </source>
</evidence>
<accession>A0AAE0MF03</accession>